<dbReference type="GO" id="GO:0005509">
    <property type="term" value="F:calcium ion binding"/>
    <property type="evidence" value="ECO:0007669"/>
    <property type="project" value="InterPro"/>
</dbReference>
<reference evidence="4" key="2">
    <citation type="submission" date="2025-09" db="UniProtKB">
        <authorList>
            <consortium name="Ensembl"/>
        </authorList>
    </citation>
    <scope>IDENTIFICATION</scope>
</reference>
<dbReference type="CDD" id="cd00051">
    <property type="entry name" value="EFh"/>
    <property type="match status" value="1"/>
</dbReference>
<dbReference type="Gene3D" id="1.10.238.10">
    <property type="entry name" value="EF-hand"/>
    <property type="match status" value="2"/>
</dbReference>
<dbReference type="PROSITE" id="PS50222">
    <property type="entry name" value="EF_HAND_2"/>
    <property type="match status" value="1"/>
</dbReference>
<dbReference type="InterPro" id="IPR002048">
    <property type="entry name" value="EF_hand_dom"/>
</dbReference>
<dbReference type="Ensembl" id="ENSCCAT00000048591.1">
    <property type="protein sequence ID" value="ENSCCAP00000030843.1"/>
    <property type="gene ID" value="ENSCCAG00000033440.1"/>
</dbReference>
<protein>
    <recommendedName>
        <fullName evidence="3">EF-hand domain-containing protein</fullName>
    </recommendedName>
</protein>
<dbReference type="GeneTree" id="ENSGT00940000153607"/>
<dbReference type="Proteomes" id="UP000233040">
    <property type="component" value="Unassembled WGS sequence"/>
</dbReference>
<dbReference type="InterPro" id="IPR011992">
    <property type="entry name" value="EF-hand-dom_pair"/>
</dbReference>
<accession>A0A2K5RRQ8</accession>
<organism evidence="4 5">
    <name type="scientific">Cebus imitator</name>
    <name type="common">Panamanian white-faced capuchin</name>
    <name type="synonym">Cebus capucinus imitator</name>
    <dbReference type="NCBI Taxonomy" id="2715852"/>
    <lineage>
        <taxon>Eukaryota</taxon>
        <taxon>Metazoa</taxon>
        <taxon>Chordata</taxon>
        <taxon>Craniata</taxon>
        <taxon>Vertebrata</taxon>
        <taxon>Euteleostomi</taxon>
        <taxon>Mammalia</taxon>
        <taxon>Eutheria</taxon>
        <taxon>Euarchontoglires</taxon>
        <taxon>Primates</taxon>
        <taxon>Haplorrhini</taxon>
        <taxon>Platyrrhini</taxon>
        <taxon>Cebidae</taxon>
        <taxon>Cebinae</taxon>
        <taxon>Cebus</taxon>
    </lineage>
</organism>
<evidence type="ECO:0000313" key="5">
    <source>
        <dbReference type="Proteomes" id="UP000233040"/>
    </source>
</evidence>
<sequence>MSGKRQIAKTKTTKKHPQHTTSNVLAMFDQSQIQEFKEAFNMTDQNRDGLVDKENLHTMLASLGKNPTDEFLDTMMNEAPGPINFSMFLIVFGEKLGGTDPEDVIINAFASTGTIQEDYLKELLTTMGDQFMDEEVDDLYREAPIDKKGNFSYIEFTRILKHGAKDKDD</sequence>
<dbReference type="STRING" id="9516.ENSCCAP00000030843"/>
<dbReference type="InterPro" id="IPR050403">
    <property type="entry name" value="Myosin_RLC"/>
</dbReference>
<dbReference type="Pfam" id="PF13405">
    <property type="entry name" value="EF-hand_6"/>
    <property type="match status" value="1"/>
</dbReference>
<evidence type="ECO:0000256" key="2">
    <source>
        <dbReference type="SAM" id="MobiDB-lite"/>
    </source>
</evidence>
<keyword evidence="1" id="KW-0677">Repeat</keyword>
<evidence type="ECO:0000313" key="4">
    <source>
        <dbReference type="Ensembl" id="ENSCCAP00000030843.1"/>
    </source>
</evidence>
<dbReference type="PANTHER" id="PTHR23049">
    <property type="entry name" value="MYOSIN REGULATORY LIGHT CHAIN 2"/>
    <property type="match status" value="1"/>
</dbReference>
<dbReference type="AlphaFoldDB" id="A0A2K5RRQ8"/>
<feature type="compositionally biased region" description="Basic residues" evidence="2">
    <location>
        <begin position="1"/>
        <end position="18"/>
    </location>
</feature>
<dbReference type="SUPFAM" id="SSF47473">
    <property type="entry name" value="EF-hand"/>
    <property type="match status" value="1"/>
</dbReference>
<proteinExistence type="predicted"/>
<keyword evidence="5" id="KW-1185">Reference proteome</keyword>
<reference evidence="4" key="1">
    <citation type="submission" date="2025-08" db="UniProtKB">
        <authorList>
            <consortium name="Ensembl"/>
        </authorList>
    </citation>
    <scope>IDENTIFICATION</scope>
</reference>
<dbReference type="SMART" id="SM00054">
    <property type="entry name" value="EFh"/>
    <property type="match status" value="1"/>
</dbReference>
<evidence type="ECO:0000259" key="3">
    <source>
        <dbReference type="PROSITE" id="PS50222"/>
    </source>
</evidence>
<feature type="region of interest" description="Disordered" evidence="2">
    <location>
        <begin position="1"/>
        <end position="21"/>
    </location>
</feature>
<name>A0A2K5RRQ8_CEBIM</name>
<evidence type="ECO:0000256" key="1">
    <source>
        <dbReference type="ARBA" id="ARBA00022737"/>
    </source>
</evidence>
<feature type="domain" description="EF-hand" evidence="3">
    <location>
        <begin position="31"/>
        <end position="66"/>
    </location>
</feature>